<feature type="transmembrane region" description="Helical" evidence="1">
    <location>
        <begin position="6"/>
        <end position="25"/>
    </location>
</feature>
<sequence length="222" mass="24670">MKKLIWILILINIGLLIYFNINIILPSAPLAKRLEIEPEKISILTQKQIEALPKKNIESPKPAIVPPPVTTACFEWGTFSASNITSAQNAINRLALQATVKEQPSSQGSRFWVYKPPLKTAQAAQAKAAELKALGINDLFVVQEPKWKNAISFGIFEDEQLANKLLNELKEKGVKDATKTLRNQGKDHSSLVFKNISEADATELRQLKPEFPGAELKEVSCQ</sequence>
<reference evidence="2" key="1">
    <citation type="submission" date="2016-10" db="EMBL/GenBank/DDBJ databases">
        <title>Sequence of Gallionella enrichment culture.</title>
        <authorList>
            <person name="Poehlein A."/>
            <person name="Muehling M."/>
            <person name="Daniel R."/>
        </authorList>
    </citation>
    <scope>NUCLEOTIDE SEQUENCE</scope>
</reference>
<evidence type="ECO:0008006" key="3">
    <source>
        <dbReference type="Google" id="ProtNLM"/>
    </source>
</evidence>
<comment type="caution">
    <text evidence="2">The sequence shown here is derived from an EMBL/GenBank/DDBJ whole genome shotgun (WGS) entry which is preliminary data.</text>
</comment>
<dbReference type="GO" id="GO:0042834">
    <property type="term" value="F:peptidoglycan binding"/>
    <property type="evidence" value="ECO:0007669"/>
    <property type="project" value="InterPro"/>
</dbReference>
<keyword evidence="1" id="KW-0472">Membrane</keyword>
<evidence type="ECO:0000313" key="2">
    <source>
        <dbReference type="EMBL" id="OIR17776.1"/>
    </source>
</evidence>
<evidence type="ECO:0000256" key="1">
    <source>
        <dbReference type="SAM" id="Phobius"/>
    </source>
</evidence>
<accession>A0A1J5TNE8</accession>
<dbReference type="AlphaFoldDB" id="A0A1J5TNE8"/>
<gene>
    <name evidence="2" type="ORF">GALL_19980</name>
</gene>
<dbReference type="InterPro" id="IPR036680">
    <property type="entry name" value="SPOR-like_sf"/>
</dbReference>
<keyword evidence="1" id="KW-1133">Transmembrane helix</keyword>
<name>A0A1J5TNE8_9ZZZZ</name>
<keyword evidence="1" id="KW-0812">Transmembrane</keyword>
<protein>
    <recommendedName>
        <fullName evidence="3">Sporulation related domain protein</fullName>
    </recommendedName>
</protein>
<proteinExistence type="predicted"/>
<dbReference type="EMBL" id="MLJW01000004">
    <property type="protein sequence ID" value="OIR17776.1"/>
    <property type="molecule type" value="Genomic_DNA"/>
</dbReference>
<organism evidence="2">
    <name type="scientific">mine drainage metagenome</name>
    <dbReference type="NCBI Taxonomy" id="410659"/>
    <lineage>
        <taxon>unclassified sequences</taxon>
        <taxon>metagenomes</taxon>
        <taxon>ecological metagenomes</taxon>
    </lineage>
</organism>
<dbReference type="SUPFAM" id="SSF110997">
    <property type="entry name" value="Sporulation related repeat"/>
    <property type="match status" value="1"/>
</dbReference>